<feature type="domain" description="GH16" evidence="3">
    <location>
        <begin position="2"/>
        <end position="299"/>
    </location>
</feature>
<reference evidence="4" key="1">
    <citation type="journal article" date="2020" name="bioRxiv">
        <title>Whole genome comparisons of ergot fungi reveals the divergence and evolution of species within the genus Claviceps are the result of varying mechanisms driving genome evolution and host range expansion.</title>
        <authorList>
            <person name="Wyka S.A."/>
            <person name="Mondo S.J."/>
            <person name="Liu M."/>
            <person name="Dettman J."/>
            <person name="Nalam V."/>
            <person name="Broders K.D."/>
        </authorList>
    </citation>
    <scope>NUCLEOTIDE SEQUENCE</scope>
    <source>
        <strain evidence="4">CCC 602</strain>
    </source>
</reference>
<dbReference type="InterPro" id="IPR000757">
    <property type="entry name" value="Beta-glucanase-like"/>
</dbReference>
<name>A0A9P7SZN0_9HYPO</name>
<dbReference type="EMBL" id="SRPW01000452">
    <property type="protein sequence ID" value="KAG6014439.1"/>
    <property type="molecule type" value="Genomic_DNA"/>
</dbReference>
<dbReference type="SUPFAM" id="SSF49899">
    <property type="entry name" value="Concanavalin A-like lectins/glucanases"/>
    <property type="match status" value="1"/>
</dbReference>
<feature type="compositionally biased region" description="Basic and acidic residues" evidence="1">
    <location>
        <begin position="576"/>
        <end position="587"/>
    </location>
</feature>
<keyword evidence="5" id="KW-1185">Reference proteome</keyword>
<dbReference type="InterPro" id="IPR002889">
    <property type="entry name" value="WSC_carb-bd"/>
</dbReference>
<evidence type="ECO:0000259" key="2">
    <source>
        <dbReference type="PROSITE" id="PS51212"/>
    </source>
</evidence>
<feature type="region of interest" description="Disordered" evidence="1">
    <location>
        <begin position="547"/>
        <end position="587"/>
    </location>
</feature>
<dbReference type="Pfam" id="PF26113">
    <property type="entry name" value="GH16_XgeA"/>
    <property type="match status" value="1"/>
</dbReference>
<feature type="compositionally biased region" description="Polar residues" evidence="1">
    <location>
        <begin position="693"/>
        <end position="703"/>
    </location>
</feature>
<protein>
    <recommendedName>
        <fullName evidence="6">Mixed-linked glucanase MLG1</fullName>
    </recommendedName>
</protein>
<dbReference type="Proteomes" id="UP000748025">
    <property type="component" value="Unassembled WGS sequence"/>
</dbReference>
<comment type="caution">
    <text evidence="4">The sequence shown here is derived from an EMBL/GenBank/DDBJ whole genome shotgun (WGS) entry which is preliminary data.</text>
</comment>
<dbReference type="OrthoDB" id="192832at2759"/>
<evidence type="ECO:0000313" key="4">
    <source>
        <dbReference type="EMBL" id="KAG6014439.1"/>
    </source>
</evidence>
<gene>
    <name evidence="4" type="ORF">E4U43_006527</name>
</gene>
<evidence type="ECO:0008006" key="6">
    <source>
        <dbReference type="Google" id="ProtNLM"/>
    </source>
</evidence>
<dbReference type="PROSITE" id="PS51212">
    <property type="entry name" value="WSC"/>
    <property type="match status" value="1"/>
</dbReference>
<dbReference type="CDD" id="cd02181">
    <property type="entry name" value="GH16_fungal_Lam16A_glucanase"/>
    <property type="match status" value="1"/>
</dbReference>
<dbReference type="Gene3D" id="2.60.120.200">
    <property type="match status" value="1"/>
</dbReference>
<feature type="region of interest" description="Disordered" evidence="1">
    <location>
        <begin position="605"/>
        <end position="718"/>
    </location>
</feature>
<organism evidence="4 5">
    <name type="scientific">Claviceps pusilla</name>
    <dbReference type="NCBI Taxonomy" id="123648"/>
    <lineage>
        <taxon>Eukaryota</taxon>
        <taxon>Fungi</taxon>
        <taxon>Dikarya</taxon>
        <taxon>Ascomycota</taxon>
        <taxon>Pezizomycotina</taxon>
        <taxon>Sordariomycetes</taxon>
        <taxon>Hypocreomycetidae</taxon>
        <taxon>Hypocreales</taxon>
        <taxon>Clavicipitaceae</taxon>
        <taxon>Claviceps</taxon>
    </lineage>
</organism>
<feature type="domain" description="WSC" evidence="2">
    <location>
        <begin position="370"/>
        <end position="461"/>
    </location>
</feature>
<evidence type="ECO:0000259" key="3">
    <source>
        <dbReference type="PROSITE" id="PS51762"/>
    </source>
</evidence>
<dbReference type="InterPro" id="IPR050546">
    <property type="entry name" value="Glycosyl_Hydrlase_16"/>
</dbReference>
<dbReference type="SMART" id="SM00321">
    <property type="entry name" value="WSC"/>
    <property type="match status" value="1"/>
</dbReference>
<evidence type="ECO:0000313" key="5">
    <source>
        <dbReference type="Proteomes" id="UP000748025"/>
    </source>
</evidence>
<dbReference type="PANTHER" id="PTHR10963:SF24">
    <property type="entry name" value="GLYCOSIDASE C21B10.07-RELATED"/>
    <property type="match status" value="1"/>
</dbReference>
<proteinExistence type="predicted"/>
<dbReference type="GO" id="GO:0004553">
    <property type="term" value="F:hydrolase activity, hydrolyzing O-glycosyl compounds"/>
    <property type="evidence" value="ECO:0007669"/>
    <property type="project" value="InterPro"/>
</dbReference>
<dbReference type="AlphaFoldDB" id="A0A9P7SZN0"/>
<dbReference type="Pfam" id="PF01822">
    <property type="entry name" value="WSC"/>
    <property type="match status" value="1"/>
</dbReference>
<evidence type="ECO:0000256" key="1">
    <source>
        <dbReference type="SAM" id="MobiDB-lite"/>
    </source>
</evidence>
<dbReference type="GO" id="GO:0009251">
    <property type="term" value="P:glucan catabolic process"/>
    <property type="evidence" value="ECO:0007669"/>
    <property type="project" value="TreeGrafter"/>
</dbReference>
<sequence length="745" mass="79275">MAYALATSYAGEALLSGFNWFDGADPNHGFVRYQSRTDAGARGLYSVDQTTGVVRLGVDSTNVYPLDGGRPSIRLESKEAYTHGLFIADFLHMPPSQCGLWPAFWSYGHNWPYDGEIDIIEGVNDQYNNLVTAHTSTGCTISDTLKSKASGTSHASTCDVGSMNVGCGYDAPANDTTSYGDAFNAAGGGVYAMEWDAEYIKIWHFSRNQIPRDISAKKPMPGEWGLPHAIFGGESCDVDTHFKNMNLVININFCGDLANGIWGKTDGCGKYAPTCNEFVAKNPQAFTNTYWDVHHIDAYQKEAKYGATAVILPTKTNSSSIAINDGNATTTSKYDAKFASPAAVPPKGVASPKNLTGAMSGTKNPLRVDGATLLGCFGSSNRFQSFRKVADSRDMTVARCVELCNGAMYAGAYDTQCFCAETLDANTRAVDEEVGACNHPCPGNAAQSCGGLARKVAASANFTEIAAAAAAAAGLSNKMASEFVKANGGAAAAAAALLAVNTTAPVINVNVTDTGRNETRKRAFHWRRKSLLVRRDDRPRNMLLTVYGTLEKKTTQPVPPPMAPGSTPASMKAQKQKQEEKHGEKQVTHLVVPVAQSAKFVEQCECETSDAPPSSPSGAETPETMHVSAPPTEPSGQEPDSPATEPSRHEPDLPAPPPPPVQNKLEATQPESPPPQDAHMPVAPPAPQTQTPHNNASAPSGQERQIPHPTPPHQVPDLPAAMAGADRTRTTVAWGVLAVLLSWIV</sequence>
<accession>A0A9P7SZN0</accession>
<dbReference type="PANTHER" id="PTHR10963">
    <property type="entry name" value="GLYCOSYL HYDROLASE-RELATED"/>
    <property type="match status" value="1"/>
</dbReference>
<dbReference type="PROSITE" id="PS51762">
    <property type="entry name" value="GH16_2"/>
    <property type="match status" value="1"/>
</dbReference>
<dbReference type="InterPro" id="IPR013320">
    <property type="entry name" value="ConA-like_dom_sf"/>
</dbReference>
<feature type="compositionally biased region" description="Pro residues" evidence="1">
    <location>
        <begin position="671"/>
        <end position="687"/>
    </location>
</feature>